<name>A0A5C8PRD0_9HYPH</name>
<evidence type="ECO:0000313" key="2">
    <source>
        <dbReference type="EMBL" id="TXL78246.1"/>
    </source>
</evidence>
<keyword evidence="3" id="KW-1185">Reference proteome</keyword>
<dbReference type="RefSeq" id="WP_147846515.1">
    <property type="nucleotide sequence ID" value="NZ_VDUZ01000007.1"/>
</dbReference>
<accession>A0A5C8PRD0</accession>
<dbReference type="EMBL" id="VDUZ01000007">
    <property type="protein sequence ID" value="TXL78246.1"/>
    <property type="molecule type" value="Genomic_DNA"/>
</dbReference>
<evidence type="ECO:0000256" key="1">
    <source>
        <dbReference type="SAM" id="MobiDB-lite"/>
    </source>
</evidence>
<evidence type="ECO:0000313" key="3">
    <source>
        <dbReference type="Proteomes" id="UP000321638"/>
    </source>
</evidence>
<gene>
    <name evidence="2" type="ORF">FHP25_08630</name>
</gene>
<dbReference type="AlphaFoldDB" id="A0A5C8PRD0"/>
<proteinExistence type="predicted"/>
<feature type="region of interest" description="Disordered" evidence="1">
    <location>
        <begin position="1"/>
        <end position="20"/>
    </location>
</feature>
<protein>
    <submittedName>
        <fullName evidence="2">Uncharacterized protein</fullName>
    </submittedName>
</protein>
<comment type="caution">
    <text evidence="2">The sequence shown here is derived from an EMBL/GenBank/DDBJ whole genome shotgun (WGS) entry which is preliminary data.</text>
</comment>
<organism evidence="2 3">
    <name type="scientific">Vineibacter terrae</name>
    <dbReference type="NCBI Taxonomy" id="2586908"/>
    <lineage>
        <taxon>Bacteria</taxon>
        <taxon>Pseudomonadati</taxon>
        <taxon>Pseudomonadota</taxon>
        <taxon>Alphaproteobacteria</taxon>
        <taxon>Hyphomicrobiales</taxon>
        <taxon>Vineibacter</taxon>
    </lineage>
</organism>
<sequence>MVAQAWASGDAHAARRGVRNSCGLDHAGLDRLLLARRALAAHPGAALRRPQVSDVLERQVKTLAGVPDVSRLGPPALPKHRHRNLLDAVAVDDDGSNDAGIGYAERRCAKAGP</sequence>
<dbReference type="Proteomes" id="UP000321638">
    <property type="component" value="Unassembled WGS sequence"/>
</dbReference>
<reference evidence="2 3" key="1">
    <citation type="submission" date="2019-06" db="EMBL/GenBank/DDBJ databases">
        <title>New taxonomy in bacterial strain CC-CFT640, isolated from vineyard.</title>
        <authorList>
            <person name="Lin S.-Y."/>
            <person name="Tsai C.-F."/>
            <person name="Young C.-C."/>
        </authorList>
    </citation>
    <scope>NUCLEOTIDE SEQUENCE [LARGE SCALE GENOMIC DNA]</scope>
    <source>
        <strain evidence="2 3">CC-CFT640</strain>
    </source>
</reference>